<proteinExistence type="inferred from homology"/>
<evidence type="ECO:0000256" key="2">
    <source>
        <dbReference type="ARBA" id="ARBA00022692"/>
    </source>
</evidence>
<dbReference type="CDD" id="cd06173">
    <property type="entry name" value="MFS_MefA_like"/>
    <property type="match status" value="1"/>
</dbReference>
<keyword evidence="2 5" id="KW-0812">Transmembrane</keyword>
<dbReference type="SMART" id="SM00563">
    <property type="entry name" value="PlsC"/>
    <property type="match status" value="1"/>
</dbReference>
<dbReference type="Pfam" id="PF00501">
    <property type="entry name" value="AMP-binding"/>
    <property type="match status" value="1"/>
</dbReference>
<keyword evidence="7" id="KW-0808">Transferase</keyword>
<dbReference type="Pfam" id="PF01553">
    <property type="entry name" value="Acyltransferase"/>
    <property type="match status" value="1"/>
</dbReference>
<feature type="transmembrane region" description="Helical" evidence="5">
    <location>
        <begin position="333"/>
        <end position="355"/>
    </location>
</feature>
<feature type="transmembrane region" description="Helical" evidence="5">
    <location>
        <begin position="51"/>
        <end position="70"/>
    </location>
</feature>
<dbReference type="PANTHER" id="PTHR43201">
    <property type="entry name" value="ACYL-COA SYNTHETASE"/>
    <property type="match status" value="1"/>
</dbReference>
<evidence type="ECO:0000313" key="7">
    <source>
        <dbReference type="EMBL" id="AQS42114.1"/>
    </source>
</evidence>
<evidence type="ECO:0000313" key="8">
    <source>
        <dbReference type="Proteomes" id="UP000188912"/>
    </source>
</evidence>
<dbReference type="EMBL" id="CP017315">
    <property type="protein sequence ID" value="AQS42114.1"/>
    <property type="molecule type" value="Genomic_DNA"/>
</dbReference>
<feature type="transmembrane region" description="Helical" evidence="5">
    <location>
        <begin position="261"/>
        <end position="282"/>
    </location>
</feature>
<feature type="transmembrane region" description="Helical" evidence="5">
    <location>
        <begin position="289"/>
        <end position="313"/>
    </location>
</feature>
<evidence type="ECO:0000256" key="1">
    <source>
        <dbReference type="ARBA" id="ARBA00006432"/>
    </source>
</evidence>
<dbReference type="GO" id="GO:0006631">
    <property type="term" value="P:fatty acid metabolic process"/>
    <property type="evidence" value="ECO:0007669"/>
    <property type="project" value="TreeGrafter"/>
</dbReference>
<name>A0A1U9JW55_9HYPH</name>
<dbReference type="InterPro" id="IPR036259">
    <property type="entry name" value="MFS_trans_sf"/>
</dbReference>
<dbReference type="SUPFAM" id="SSF69593">
    <property type="entry name" value="Glycerol-3-phosphate (1)-acyltransferase"/>
    <property type="match status" value="1"/>
</dbReference>
<dbReference type="Gene3D" id="3.40.50.12780">
    <property type="entry name" value="N-terminal domain of ligase-like"/>
    <property type="match status" value="1"/>
</dbReference>
<evidence type="ECO:0000256" key="4">
    <source>
        <dbReference type="ARBA" id="ARBA00023136"/>
    </source>
</evidence>
<keyword evidence="8" id="KW-1185">Reference proteome</keyword>
<dbReference type="CDD" id="cd07989">
    <property type="entry name" value="LPLAT_AGPAT-like"/>
    <property type="match status" value="1"/>
</dbReference>
<dbReference type="AlphaFoldDB" id="A0A1U9JW55"/>
<dbReference type="STRING" id="1902579.BHV28_14310"/>
<feature type="transmembrane region" description="Helical" evidence="5">
    <location>
        <begin position="171"/>
        <end position="191"/>
    </location>
</feature>
<organism evidence="7 8">
    <name type="scientific">Candidatus Tokpelaia hoelldobleri</name>
    <dbReference type="NCBI Taxonomy" id="1902579"/>
    <lineage>
        <taxon>Bacteria</taxon>
        <taxon>Pseudomonadati</taxon>
        <taxon>Pseudomonadota</taxon>
        <taxon>Alphaproteobacteria</taxon>
        <taxon>Hyphomicrobiales</taxon>
        <taxon>Candidatus Tokpelaia</taxon>
    </lineage>
</organism>
<dbReference type="InterPro" id="IPR011701">
    <property type="entry name" value="MFS"/>
</dbReference>
<protein>
    <submittedName>
        <fullName evidence="7">Transmembrane AMP-binding acyltransferase family protein</fullName>
    </submittedName>
</protein>
<dbReference type="NCBIfam" id="NF005291">
    <property type="entry name" value="PRK06814.1"/>
    <property type="match status" value="1"/>
</dbReference>
<feature type="transmembrane region" description="Helical" evidence="5">
    <location>
        <begin position="367"/>
        <end position="389"/>
    </location>
</feature>
<evidence type="ECO:0000256" key="5">
    <source>
        <dbReference type="SAM" id="Phobius"/>
    </source>
</evidence>
<gene>
    <name evidence="7" type="ORF">BHV28_14310</name>
</gene>
<feature type="transmembrane region" description="Helical" evidence="5">
    <location>
        <begin position="106"/>
        <end position="128"/>
    </location>
</feature>
<reference evidence="7 8" key="2">
    <citation type="journal article" date="2016" name="Sci. Rep.">
        <title>The genome of Rhizobiales bacteria in predatory ants reveals urease gene functions but no genes for nitrogen fixation.</title>
        <authorList>
            <person name="Neuvonen M.M."/>
            <person name="Tamarit D."/>
            <person name="Naslund K."/>
            <person name="Liebig J."/>
            <person name="Feldhaar H."/>
            <person name="Moran N.A."/>
            <person name="Guy L."/>
            <person name="Andersson S.G."/>
        </authorList>
    </citation>
    <scope>NUCLEOTIDE SEQUENCE [LARGE SCALE GENOMIC DNA]</scope>
    <source>
        <strain evidence="7 8">Hsal</strain>
    </source>
</reference>
<feature type="transmembrane region" description="Helical" evidence="5">
    <location>
        <begin position="395"/>
        <end position="418"/>
    </location>
</feature>
<dbReference type="GO" id="GO:0016746">
    <property type="term" value="F:acyltransferase activity"/>
    <property type="evidence" value="ECO:0007669"/>
    <property type="project" value="UniProtKB-KW"/>
</dbReference>
<keyword evidence="3 5" id="KW-1133">Transmembrane helix</keyword>
<evidence type="ECO:0000256" key="3">
    <source>
        <dbReference type="ARBA" id="ARBA00022989"/>
    </source>
</evidence>
<dbReference type="InterPro" id="IPR042099">
    <property type="entry name" value="ANL_N_sf"/>
</dbReference>
<dbReference type="SUPFAM" id="SSF56801">
    <property type="entry name" value="Acetyl-CoA synthetase-like"/>
    <property type="match status" value="1"/>
</dbReference>
<sequence length="1127" mass="120873">MSGRLIFSRRFAPLFLTQALAAFNDNFLKFILGLVIINQLGESAGESLNTLAAAIFIAPFLALSSLGGELADKYDKATLARLLKGSEIAVALVAALGFYWHSIALLLLALFGFGVGSALFGPVKYAILPALMRNEELAKANAWIEGATFAAILGGTQLAVAVFSTSLDNPALFAALMVAIAVACYGTSLAIPKTGRAAPSSQINRNIFTSTTTLLRDLYADKRLFVTALISCWFWLVGALMITLLIPLVKNVLGGNEALSGAYLALFTIAVALGSACTAWLVNGRIVLLLAPLGTFIAGLFTADLAFVLAYTAPVADAGSFTVLFTDPAARHIGIDFAGIAFFGAMIVVPGFAALQQWAHETHKARIIASANVLSAACMAGGTALVALAQLLGAGLAAIFAAIAACSLPVSLLMLKYLPTSPLGDLIKLVFRIVFRLEIAGTENLDHAGRQPVFALNHISFLDAPLSLVLSDRKPVFAIHQDMIKKWWVKPFLKLIRAIPVDPSKPIATRTLIRAVQDGNPLVIFPEGRITTTGSLMKIYDGAAMVADKTGSPIIPVRIDGLERTPFSHLGKSQLRKRLFPKVRMTILPPEHMAINNAIKGKKRRQHAGTHLYHIMSNMIFQTNHTSQTLLEATIDAARKNGMKHKTVQDPLGHALSYGKLLTASAVLARKFARDFHDSTAVGVMLPTTNGAAAVFLGLISAGKVPAMLNFSAGLSNLLAACRTAQIRTLLTSRAFIRQARLDLIIEEMTKTVGIVYIEDLRANITFSDKIGGILRKTKPLVKKSGDDPAVILFTSGSESLPKGVVLSHNNIIANTAQAAARIDFNSADKLFNTMPFFHSFGLTVGLVLPLVHGVPVYLYPSPLHYRIIPELIYSCNATIILGTDTFLTGYARTANPYDLRSLRLCIAGAEPVKDSTRQIYMEKFGLRILEGYGVTETAPVIALNTPMSNKTGTVGKMLPGMEYRLEPVPGMEEGGRLLVKGPNVMAGYLLAENPGMLVPPPEGWHDTGDIVTIDEEGFIRIVGRAKRFAKIGGEMISLAAIEKLADEFWPNTPCTVAALKDARKGERLVLITEAENADRAAFMKFIKGKGATDLSLPSEIITAKVPLLGSGKVDFAAAMKLAESLQ</sequence>
<feature type="transmembrane region" description="Helical" evidence="5">
    <location>
        <begin position="224"/>
        <end position="249"/>
    </location>
</feature>
<feature type="domain" description="Phospholipid/glycerol acyltransferase" evidence="6">
    <location>
        <begin position="452"/>
        <end position="562"/>
    </location>
</feature>
<dbReference type="PROSITE" id="PS00455">
    <property type="entry name" value="AMP_BINDING"/>
    <property type="match status" value="1"/>
</dbReference>
<accession>A0A1U9JW55</accession>
<dbReference type="Proteomes" id="UP000188912">
    <property type="component" value="Chromosome"/>
</dbReference>
<dbReference type="KEGG" id="thd:BHV28_14310"/>
<keyword evidence="4 5" id="KW-0472">Membrane</keyword>
<dbReference type="InterPro" id="IPR000873">
    <property type="entry name" value="AMP-dep_synth/lig_dom"/>
</dbReference>
<dbReference type="InterPro" id="IPR020845">
    <property type="entry name" value="AMP-binding_CS"/>
</dbReference>
<dbReference type="InterPro" id="IPR002123">
    <property type="entry name" value="Plipid/glycerol_acylTrfase"/>
</dbReference>
<dbReference type="Pfam" id="PF07690">
    <property type="entry name" value="MFS_1"/>
    <property type="match status" value="1"/>
</dbReference>
<comment type="similarity">
    <text evidence="1">Belongs to the ATP-dependent AMP-binding enzyme family.</text>
</comment>
<dbReference type="PANTHER" id="PTHR43201:SF8">
    <property type="entry name" value="ACYL-COA SYNTHETASE FAMILY MEMBER 3"/>
    <property type="match status" value="1"/>
</dbReference>
<dbReference type="GO" id="GO:0031956">
    <property type="term" value="F:medium-chain fatty acid-CoA ligase activity"/>
    <property type="evidence" value="ECO:0007669"/>
    <property type="project" value="TreeGrafter"/>
</dbReference>
<reference evidence="7 8" key="1">
    <citation type="journal article" date="2010" name="Science">
        <title>Genomic comparison of the ants Camponotus floridanus and Harpegnathos saltator.</title>
        <authorList>
            <person name="Bonasio R."/>
            <person name="Zhang G."/>
            <person name="Ye C."/>
            <person name="Mutti N.S."/>
            <person name="Fang X."/>
            <person name="Qin N."/>
            <person name="Donahue G."/>
            <person name="Yang P."/>
            <person name="Li Q."/>
            <person name="Li C."/>
            <person name="Zhang P."/>
            <person name="Huang Z."/>
            <person name="Berger S.L."/>
            <person name="Reinberg D."/>
            <person name="Wang J."/>
            <person name="Liebig J."/>
        </authorList>
    </citation>
    <scope>NUCLEOTIDE SEQUENCE [LARGE SCALE GENOMIC DNA]</scope>
    <source>
        <strain evidence="7 8">Hsal</strain>
    </source>
</reference>
<dbReference type="Gene3D" id="1.20.1250.20">
    <property type="entry name" value="MFS general substrate transporter like domains"/>
    <property type="match status" value="1"/>
</dbReference>
<evidence type="ECO:0000259" key="6">
    <source>
        <dbReference type="SMART" id="SM00563"/>
    </source>
</evidence>
<dbReference type="InterPro" id="IPR045851">
    <property type="entry name" value="AMP-bd_C_sf"/>
</dbReference>
<keyword evidence="7" id="KW-0012">Acyltransferase</keyword>
<dbReference type="SUPFAM" id="SSF103473">
    <property type="entry name" value="MFS general substrate transporter"/>
    <property type="match status" value="1"/>
</dbReference>
<dbReference type="Gene3D" id="3.30.300.30">
    <property type="match status" value="1"/>
</dbReference>
<feature type="transmembrane region" description="Helical" evidence="5">
    <location>
        <begin position="140"/>
        <end position="165"/>
    </location>
</feature>
<dbReference type="GO" id="GO:0022857">
    <property type="term" value="F:transmembrane transporter activity"/>
    <property type="evidence" value="ECO:0007669"/>
    <property type="project" value="InterPro"/>
</dbReference>